<keyword evidence="5" id="KW-0131">Cell cycle</keyword>
<dbReference type="Pfam" id="PF12348">
    <property type="entry name" value="CLASP_N"/>
    <property type="match status" value="1"/>
</dbReference>
<dbReference type="PANTHER" id="PTHR21567">
    <property type="entry name" value="CLASP"/>
    <property type="match status" value="1"/>
</dbReference>
<dbReference type="Gene3D" id="3.40.390.10">
    <property type="entry name" value="Collagenase (Catalytic Domain)"/>
    <property type="match status" value="1"/>
</dbReference>
<feature type="compositionally biased region" description="Acidic residues" evidence="6">
    <location>
        <begin position="1278"/>
        <end position="1312"/>
    </location>
</feature>
<evidence type="ECO:0000256" key="3">
    <source>
        <dbReference type="ARBA" id="ARBA00022618"/>
    </source>
</evidence>
<organism evidence="9 10">
    <name type="scientific">Psilocybe cf. subviscida</name>
    <dbReference type="NCBI Taxonomy" id="2480587"/>
    <lineage>
        <taxon>Eukaryota</taxon>
        <taxon>Fungi</taxon>
        <taxon>Dikarya</taxon>
        <taxon>Basidiomycota</taxon>
        <taxon>Agaricomycotina</taxon>
        <taxon>Agaricomycetes</taxon>
        <taxon>Agaricomycetidae</taxon>
        <taxon>Agaricales</taxon>
        <taxon>Agaricineae</taxon>
        <taxon>Strophariaceae</taxon>
        <taxon>Psilocybe</taxon>
    </lineage>
</organism>
<feature type="compositionally biased region" description="Low complexity" evidence="6">
    <location>
        <begin position="880"/>
        <end position="906"/>
    </location>
</feature>
<reference evidence="9 10" key="1">
    <citation type="journal article" date="2020" name="ISME J.">
        <title>Uncovering the hidden diversity of litter-decomposition mechanisms in mushroom-forming fungi.</title>
        <authorList>
            <person name="Floudas D."/>
            <person name="Bentzer J."/>
            <person name="Ahren D."/>
            <person name="Johansson T."/>
            <person name="Persson P."/>
            <person name="Tunlid A."/>
        </authorList>
    </citation>
    <scope>NUCLEOTIDE SEQUENCE [LARGE SCALE GENOMIC DNA]</scope>
    <source>
        <strain evidence="9 10">CBS 101986</strain>
    </source>
</reference>
<protein>
    <recommendedName>
        <fullName evidence="8">TOG domain-containing protein</fullName>
    </recommendedName>
</protein>
<dbReference type="InterPro" id="IPR024079">
    <property type="entry name" value="MetalloPept_cat_dom_sf"/>
</dbReference>
<evidence type="ECO:0000256" key="2">
    <source>
        <dbReference type="ARBA" id="ARBA00009549"/>
    </source>
</evidence>
<feature type="signal peptide" evidence="7">
    <location>
        <begin position="1"/>
        <end position="25"/>
    </location>
</feature>
<evidence type="ECO:0000256" key="6">
    <source>
        <dbReference type="SAM" id="MobiDB-lite"/>
    </source>
</evidence>
<feature type="region of interest" description="Disordered" evidence="6">
    <location>
        <begin position="862"/>
        <end position="933"/>
    </location>
</feature>
<evidence type="ECO:0000256" key="4">
    <source>
        <dbReference type="ARBA" id="ARBA00022701"/>
    </source>
</evidence>
<dbReference type="GO" id="GO:0008237">
    <property type="term" value="F:metallopeptidase activity"/>
    <property type="evidence" value="ECO:0007669"/>
    <property type="project" value="InterPro"/>
</dbReference>
<feature type="region of interest" description="Disordered" evidence="6">
    <location>
        <begin position="945"/>
        <end position="1338"/>
    </location>
</feature>
<dbReference type="InterPro" id="IPR011989">
    <property type="entry name" value="ARM-like"/>
</dbReference>
<dbReference type="SUPFAM" id="SSF48371">
    <property type="entry name" value="ARM repeat"/>
    <property type="match status" value="1"/>
</dbReference>
<dbReference type="Proteomes" id="UP000567179">
    <property type="component" value="Unassembled WGS sequence"/>
</dbReference>
<accession>A0A8H5B2A1</accession>
<keyword evidence="7" id="KW-0732">Signal</keyword>
<dbReference type="PANTHER" id="PTHR21567:SF60">
    <property type="entry name" value="CLASP N-TERMINAL DOMAIN-CONTAINING PROTEIN"/>
    <property type="match status" value="1"/>
</dbReference>
<dbReference type="GO" id="GO:0051301">
    <property type="term" value="P:cell division"/>
    <property type="evidence" value="ECO:0007669"/>
    <property type="project" value="UniProtKB-KW"/>
</dbReference>
<dbReference type="InterPro" id="IPR034085">
    <property type="entry name" value="TOG"/>
</dbReference>
<comment type="subcellular location">
    <subcellularLocation>
        <location evidence="1">Cytoplasm</location>
        <location evidence="1">Cytoskeleton</location>
        <location evidence="1">Spindle</location>
    </subcellularLocation>
</comment>
<dbReference type="SMART" id="SM01349">
    <property type="entry name" value="TOG"/>
    <property type="match status" value="1"/>
</dbReference>
<dbReference type="EMBL" id="JAACJJ010000043">
    <property type="protein sequence ID" value="KAF5315234.1"/>
    <property type="molecule type" value="Genomic_DNA"/>
</dbReference>
<evidence type="ECO:0000256" key="5">
    <source>
        <dbReference type="ARBA" id="ARBA00022776"/>
    </source>
</evidence>
<proteinExistence type="inferred from homology"/>
<comment type="similarity">
    <text evidence="2">Belongs to the CLASP family.</text>
</comment>
<dbReference type="Gene3D" id="1.25.10.10">
    <property type="entry name" value="Leucine-rich Repeat Variant"/>
    <property type="match status" value="1"/>
</dbReference>
<dbReference type="GO" id="GO:0008017">
    <property type="term" value="F:microtubule binding"/>
    <property type="evidence" value="ECO:0007669"/>
    <property type="project" value="TreeGrafter"/>
</dbReference>
<keyword evidence="5" id="KW-0498">Mitosis</keyword>
<name>A0A8H5B2A1_9AGAR</name>
<evidence type="ECO:0000313" key="10">
    <source>
        <dbReference type="Proteomes" id="UP000567179"/>
    </source>
</evidence>
<feature type="compositionally biased region" description="Low complexity" evidence="6">
    <location>
        <begin position="1132"/>
        <end position="1143"/>
    </location>
</feature>
<feature type="compositionally biased region" description="Polar residues" evidence="6">
    <location>
        <begin position="1121"/>
        <end position="1131"/>
    </location>
</feature>
<dbReference type="OrthoDB" id="2961863at2759"/>
<dbReference type="GO" id="GO:0005815">
    <property type="term" value="C:microtubule organizing center"/>
    <property type="evidence" value="ECO:0007669"/>
    <property type="project" value="TreeGrafter"/>
</dbReference>
<feature type="compositionally biased region" description="Polar residues" evidence="6">
    <location>
        <begin position="1002"/>
        <end position="1019"/>
    </location>
</feature>
<keyword evidence="10" id="KW-1185">Reference proteome</keyword>
<keyword evidence="4" id="KW-0493">Microtubule</keyword>
<dbReference type="InterPro" id="IPR019026">
    <property type="entry name" value="Peptidase_M64_IgA"/>
</dbReference>
<comment type="caution">
    <text evidence="9">The sequence shown here is derived from an EMBL/GenBank/DDBJ whole genome shotgun (WGS) entry which is preliminary data.</text>
</comment>
<sequence>MLFLVARSRTVPLALWLLAATGASAHLNPKCPQLEGASISTSAQYAASTSRAAVRSEAPRATFVEQLDGYGFSGHLGGVKDPSPAPPPLEMVPLIISGPSSNRVDLVFFSDGYTIKERGKFVDDAMRLAEDVSRNQTFNTVQPLLNFWAAFTPSNESGVGVGGVSKDTPFGLYRDGTELRGVYYAHPEVGRAACDSLKDQCDYPILLGNDPLYGGLGGDFTVITASVLNGPLVLRHELGHSILDVGEEYDGGWGYFGHNAAHSPKSVSWAQWLSDPERKNADGTPRVERSSMAMQAYPWTLLSTTDPWAIDFLAAGTYSRYSLQFSLSGLPVKEDLKVTLDGVDLGWEPRQDVGLDRWFYNFYSDVPLSAGKHQLVFSLRNGEREGTAQLCSTEILEYGNKDEFVSTPGFYSLYPTYRPTNDDCLMRLVTTPNFCKVCMETLWIHLLREIDLVESTQESCVSGPDGSSSKILSLRLLPLGHLRERAVIPTESYTILWEKDNKSLPDFTDKTKVDLTGDDYLGHYTAYVKFSSEDIRRSSPATETLSIDTIVLGYILPCNGFGDRFGGWRAMAPVWTLELTSTVGLLHSPSTQRALILAPQNLTSSAATNRGKYISTRGVVVEAEYAADVKYDIDNLRHNIELPETEETWDKIAGAFKTLIKLCEGGAFDANPAEVVSTVRSYHRQITSAMNSERTRLSLTAMDFISALATAMGRAFDQVMPLFLPPLLGLCARTNKVIIKSARGAIFTIIETTQLANVLTYLQQLVKDKSSSLKLVITEGALACLNSCNPPDLEKEARALEVEDIIRTTARDANADVRKVSRKIFDSYKILMPSRLSNFTAPMSPTTKKYLDIKASALSTQPSASNLRAASATKPELKPSTSSRAGHSRTASTSTTASTMASTNTRNVPAVMTRVTRKDPSSHSTTLAPSRPVQAMRIVPDAQSTAATAQRKVVAPVRPVRSTTTTDVRRPGSALSTHTSGPTRGTIVTTSSNVGGSHRLQVKSSATLTTNTQSGTSSGPRRVPVMAPPPVPPSAAAKEKEGPKRPTSRLDNATSTSTQRFAPTKKPAVPSAVSSRDVKTTAVSSDTAKGKVTAPSAAPTSKPAASSSSSLKARSGAAPTAPTSNSNASTLPKTVPAAKPKPTWGKPAQPVKPVPVSRRTTTAPAAPQKPPVPKLSSRPAVATKAASSSKFKPSSRAPTPSSGATKKAEPKVEVPETEPVVESHGEQDQEVEEPVKTPEPVLRSLSPASFNEIEEKVEEINGTEESSPQARLEALNDAVEDYEEDAELVEANEEGEDDEAEEEEEGNNDEQVIEVPVEGSFPSDEGPHTPQVFTSPPTNPAVALATKTPISALLSSIERGFLYSPVTPLSPADLYLPNGATPYSHQTHAPHLQAGVSRQPFNHALYAQSENGGIFGGFGGMAMAPVKREEDMVRGDLGVVPLHEHNKLFKGAGMSTLDDGNRQAFLELNQ</sequence>
<dbReference type="Pfam" id="PF09471">
    <property type="entry name" value="Peptidase_M64"/>
    <property type="match status" value="1"/>
</dbReference>
<dbReference type="GO" id="GO:0090307">
    <property type="term" value="P:mitotic spindle assembly"/>
    <property type="evidence" value="ECO:0007669"/>
    <property type="project" value="TreeGrafter"/>
</dbReference>
<dbReference type="GO" id="GO:0005881">
    <property type="term" value="C:cytoplasmic microtubule"/>
    <property type="evidence" value="ECO:0007669"/>
    <property type="project" value="TreeGrafter"/>
</dbReference>
<dbReference type="InterPro" id="IPR024395">
    <property type="entry name" value="CLASP_N_dom"/>
</dbReference>
<feature type="compositionally biased region" description="Low complexity" evidence="6">
    <location>
        <begin position="1179"/>
        <end position="1198"/>
    </location>
</feature>
<feature type="domain" description="TOG" evidence="8">
    <location>
        <begin position="632"/>
        <end position="864"/>
    </location>
</feature>
<feature type="chain" id="PRO_5034817224" description="TOG domain-containing protein" evidence="7">
    <location>
        <begin position="26"/>
        <end position="1470"/>
    </location>
</feature>
<dbReference type="GO" id="GO:1990023">
    <property type="term" value="C:mitotic spindle midzone"/>
    <property type="evidence" value="ECO:0007669"/>
    <property type="project" value="TreeGrafter"/>
</dbReference>
<feature type="compositionally biased region" description="Low complexity" evidence="6">
    <location>
        <begin position="1155"/>
        <end position="1166"/>
    </location>
</feature>
<feature type="compositionally biased region" description="Polar residues" evidence="6">
    <location>
        <begin position="1049"/>
        <end position="1061"/>
    </location>
</feature>
<evidence type="ECO:0000259" key="8">
    <source>
        <dbReference type="SMART" id="SM01349"/>
    </source>
</evidence>
<evidence type="ECO:0000313" key="9">
    <source>
        <dbReference type="EMBL" id="KAF5315234.1"/>
    </source>
</evidence>
<dbReference type="GO" id="GO:0005876">
    <property type="term" value="C:spindle microtubule"/>
    <property type="evidence" value="ECO:0007669"/>
    <property type="project" value="TreeGrafter"/>
</dbReference>
<dbReference type="InterPro" id="IPR016024">
    <property type="entry name" value="ARM-type_fold"/>
</dbReference>
<evidence type="ECO:0000256" key="7">
    <source>
        <dbReference type="SAM" id="SignalP"/>
    </source>
</evidence>
<keyword evidence="3" id="KW-0132">Cell division</keyword>
<feature type="compositionally biased region" description="Polar residues" evidence="6">
    <location>
        <begin position="974"/>
        <end position="995"/>
    </location>
</feature>
<evidence type="ECO:0000256" key="1">
    <source>
        <dbReference type="ARBA" id="ARBA00004186"/>
    </source>
</evidence>
<gene>
    <name evidence="9" type="ORF">D9619_006975</name>
</gene>
<feature type="compositionally biased region" description="Low complexity" evidence="6">
    <location>
        <begin position="1094"/>
        <end position="1118"/>
    </location>
</feature>